<name>A0A8J7C4R9_9CYAN</name>
<keyword evidence="2" id="KW-0560">Oxidoreductase</keyword>
<dbReference type="InterPro" id="IPR036291">
    <property type="entry name" value="NAD(P)-bd_dom_sf"/>
</dbReference>
<dbReference type="PANTHER" id="PTHR44169:SF6">
    <property type="entry name" value="NADPH-DEPENDENT 1-ACYLDIHYDROXYACETONE PHOSPHATE REDUCTASE"/>
    <property type="match status" value="1"/>
</dbReference>
<dbReference type="PRINTS" id="PR00081">
    <property type="entry name" value="GDHRDH"/>
</dbReference>
<sequence length="246" mass="25402">MKIEGAVTLVTGANGGIGKHYVEALKTAGAARIYAAARDAGKVADLVSIDPKRVIAIALDITNEKSIAEAAAHCQDVNLLINNAGIALFKGLIAAPDLSSARSEMEVNYFGTLAMCRAFAPILKNHGGGAIINMQSILSRVSLPRNGGYSASRAASLSMTQGVRAELAAQGTLVVAVMPATVDTDMSKNDPPPKVSPNEVAASALQAVIDGVEEIYPGEQATSMAAQLLSDPKAVEKYLATMLPTA</sequence>
<keyword evidence="5" id="KW-1185">Reference proteome</keyword>
<comment type="similarity">
    <text evidence="1 3">Belongs to the short-chain dehydrogenases/reductases (SDR) family.</text>
</comment>
<dbReference type="Proteomes" id="UP000629098">
    <property type="component" value="Unassembled WGS sequence"/>
</dbReference>
<dbReference type="EMBL" id="JACXAE010000031">
    <property type="protein sequence ID" value="MBD2771959.1"/>
    <property type="molecule type" value="Genomic_DNA"/>
</dbReference>
<dbReference type="PRINTS" id="PR00080">
    <property type="entry name" value="SDRFAMILY"/>
</dbReference>
<gene>
    <name evidence="4" type="ORF">ICL16_07585</name>
</gene>
<evidence type="ECO:0000256" key="1">
    <source>
        <dbReference type="ARBA" id="ARBA00006484"/>
    </source>
</evidence>
<dbReference type="AlphaFoldDB" id="A0A8J7C4R9"/>
<dbReference type="InterPro" id="IPR002347">
    <property type="entry name" value="SDR_fam"/>
</dbReference>
<evidence type="ECO:0000313" key="5">
    <source>
        <dbReference type="Proteomes" id="UP000629098"/>
    </source>
</evidence>
<dbReference type="PANTHER" id="PTHR44169">
    <property type="entry name" value="NADPH-DEPENDENT 1-ACYLDIHYDROXYACETONE PHOSPHATE REDUCTASE"/>
    <property type="match status" value="1"/>
</dbReference>
<evidence type="ECO:0000256" key="2">
    <source>
        <dbReference type="ARBA" id="ARBA00023002"/>
    </source>
</evidence>
<reference evidence="4" key="1">
    <citation type="submission" date="2020-09" db="EMBL/GenBank/DDBJ databases">
        <title>Iningainema tapete sp. nov. (Scytonemataceae, Cyanobacteria) from greenhouses in central Florida (USA) produces two types of nodularin with biosynthetic potential for microcystin-LR and anabaenopeptins.</title>
        <authorList>
            <person name="Berthold D.E."/>
            <person name="Lefler F.W."/>
            <person name="Huang I.-S."/>
            <person name="Abdulla H."/>
            <person name="Zimba P.V."/>
            <person name="Laughinghouse H.D. IV."/>
        </authorList>
    </citation>
    <scope>NUCLEOTIDE SEQUENCE</scope>
    <source>
        <strain evidence="4">BLCCT55</strain>
    </source>
</reference>
<evidence type="ECO:0000256" key="3">
    <source>
        <dbReference type="RuleBase" id="RU000363"/>
    </source>
</evidence>
<dbReference type="Pfam" id="PF00106">
    <property type="entry name" value="adh_short"/>
    <property type="match status" value="1"/>
</dbReference>
<dbReference type="NCBIfam" id="NF006118">
    <property type="entry name" value="PRK08264.1-4"/>
    <property type="match status" value="1"/>
</dbReference>
<comment type="caution">
    <text evidence="4">The sequence shown here is derived from an EMBL/GenBank/DDBJ whole genome shotgun (WGS) entry which is preliminary data.</text>
</comment>
<proteinExistence type="inferred from homology"/>
<dbReference type="Gene3D" id="3.40.50.720">
    <property type="entry name" value="NAD(P)-binding Rossmann-like Domain"/>
    <property type="match status" value="1"/>
</dbReference>
<dbReference type="RefSeq" id="WP_190826250.1">
    <property type="nucleotide sequence ID" value="NZ_CAWPPI010000031.1"/>
</dbReference>
<dbReference type="SUPFAM" id="SSF51735">
    <property type="entry name" value="NAD(P)-binding Rossmann-fold domains"/>
    <property type="match status" value="1"/>
</dbReference>
<evidence type="ECO:0000313" key="4">
    <source>
        <dbReference type="EMBL" id="MBD2771959.1"/>
    </source>
</evidence>
<protein>
    <submittedName>
        <fullName evidence="4">SDR family oxidoreductase</fullName>
    </submittedName>
</protein>
<organism evidence="4 5">
    <name type="scientific">Iningainema tapete BLCC-T55</name>
    <dbReference type="NCBI Taxonomy" id="2748662"/>
    <lineage>
        <taxon>Bacteria</taxon>
        <taxon>Bacillati</taxon>
        <taxon>Cyanobacteriota</taxon>
        <taxon>Cyanophyceae</taxon>
        <taxon>Nostocales</taxon>
        <taxon>Scytonemataceae</taxon>
        <taxon>Iningainema tapete</taxon>
    </lineage>
</organism>
<accession>A0A8J7C4R9</accession>
<dbReference type="GO" id="GO:0016491">
    <property type="term" value="F:oxidoreductase activity"/>
    <property type="evidence" value="ECO:0007669"/>
    <property type="project" value="UniProtKB-KW"/>
</dbReference>